<sequence length="99" mass="10843">EALYQQRQEVETASEATPQKEEEEVEEEGVAMPDNDAAMYEAMVLEAGVDDDYEELTTPAYGVPRRAICEAPAYNNVGGNSNNGRPTVLYSPLSTSRLV</sequence>
<evidence type="ECO:0000256" key="1">
    <source>
        <dbReference type="SAM" id="MobiDB-lite"/>
    </source>
</evidence>
<comment type="caution">
    <text evidence="2">The sequence shown here is derived from an EMBL/GenBank/DDBJ whole genome shotgun (WGS) entry which is preliminary data.</text>
</comment>
<evidence type="ECO:0000313" key="3">
    <source>
        <dbReference type="Proteomes" id="UP001174909"/>
    </source>
</evidence>
<dbReference type="Proteomes" id="UP001174909">
    <property type="component" value="Unassembled WGS sequence"/>
</dbReference>
<dbReference type="AlphaFoldDB" id="A0AA35WGG4"/>
<feature type="region of interest" description="Disordered" evidence="1">
    <location>
        <begin position="1"/>
        <end position="33"/>
    </location>
</feature>
<organism evidence="2 3">
    <name type="scientific">Geodia barretti</name>
    <name type="common">Barrett's horny sponge</name>
    <dbReference type="NCBI Taxonomy" id="519541"/>
    <lineage>
        <taxon>Eukaryota</taxon>
        <taxon>Metazoa</taxon>
        <taxon>Porifera</taxon>
        <taxon>Demospongiae</taxon>
        <taxon>Heteroscleromorpha</taxon>
        <taxon>Tetractinellida</taxon>
        <taxon>Astrophorina</taxon>
        <taxon>Geodiidae</taxon>
        <taxon>Geodia</taxon>
    </lineage>
</organism>
<keyword evidence="3" id="KW-1185">Reference proteome</keyword>
<feature type="non-terminal residue" evidence="2">
    <location>
        <position position="1"/>
    </location>
</feature>
<reference evidence="2" key="1">
    <citation type="submission" date="2023-03" db="EMBL/GenBank/DDBJ databases">
        <authorList>
            <person name="Steffen K."/>
            <person name="Cardenas P."/>
        </authorList>
    </citation>
    <scope>NUCLEOTIDE SEQUENCE</scope>
</reference>
<name>A0AA35WGG4_GEOBA</name>
<gene>
    <name evidence="2" type="ORF">GBAR_LOCUS11788</name>
</gene>
<accession>A0AA35WGG4</accession>
<feature type="region of interest" description="Disordered" evidence="1">
    <location>
        <begin position="75"/>
        <end position="99"/>
    </location>
</feature>
<evidence type="ECO:0000313" key="2">
    <source>
        <dbReference type="EMBL" id="CAI8019629.1"/>
    </source>
</evidence>
<protein>
    <submittedName>
        <fullName evidence="2">Uncharacterized protein</fullName>
    </submittedName>
</protein>
<dbReference type="EMBL" id="CASHTH010001767">
    <property type="protein sequence ID" value="CAI8019629.1"/>
    <property type="molecule type" value="Genomic_DNA"/>
</dbReference>
<proteinExistence type="predicted"/>